<reference evidence="6" key="1">
    <citation type="submission" date="2017-03" db="EMBL/GenBank/DDBJ databases">
        <authorList>
            <person name="Rodrigo-Torres L."/>
            <person name="Arahal R.D."/>
            <person name="Lucena T."/>
        </authorList>
    </citation>
    <scope>NUCLEOTIDE SEQUENCE [LARGE SCALE GENOMIC DNA]</scope>
    <source>
        <strain evidence="6">CECT 8411</strain>
    </source>
</reference>
<dbReference type="InterPro" id="IPR018060">
    <property type="entry name" value="HTH_AraC"/>
</dbReference>
<dbReference type="SUPFAM" id="SSF46689">
    <property type="entry name" value="Homeodomain-like"/>
    <property type="match status" value="1"/>
</dbReference>
<dbReference type="InterPro" id="IPR032687">
    <property type="entry name" value="AraC-type_N"/>
</dbReference>
<dbReference type="AlphaFoldDB" id="A0A1X7ADC2"/>
<dbReference type="OrthoDB" id="9814125at2"/>
<evidence type="ECO:0000256" key="2">
    <source>
        <dbReference type="ARBA" id="ARBA00023125"/>
    </source>
</evidence>
<dbReference type="EMBL" id="FWFP01000018">
    <property type="protein sequence ID" value="SLN76265.1"/>
    <property type="molecule type" value="Genomic_DNA"/>
</dbReference>
<dbReference type="PANTHER" id="PTHR47894">
    <property type="entry name" value="HTH-TYPE TRANSCRIPTIONAL REGULATOR GADX"/>
    <property type="match status" value="1"/>
</dbReference>
<keyword evidence="1" id="KW-0805">Transcription regulation</keyword>
<keyword evidence="3" id="KW-0804">Transcription</keyword>
<dbReference type="RefSeq" id="WP_159453948.1">
    <property type="nucleotide sequence ID" value="NZ_FWFP01000018.1"/>
</dbReference>
<dbReference type="SMART" id="SM00342">
    <property type="entry name" value="HTH_ARAC"/>
    <property type="match status" value="1"/>
</dbReference>
<evidence type="ECO:0000313" key="5">
    <source>
        <dbReference type="EMBL" id="SLN76265.1"/>
    </source>
</evidence>
<sequence>MTGQDGNAQHRTPPLARGRVLLPLLVAYRESGRSVEDLLAGFDLSFSELSAPNCFIPHDTIYAVFEAVAQNTSPDFPALVGQTSDPTVSSPFGQAFRTANSLADFIGKFCVHAGNNTNAVTMTLDVSGDYAVLSAKRRFTPRCSPAYMDAFQISRWVTLLHETAGQNWEANRVLVRVNRPDLFPSYFYGIRAVGAGPDGYSIRFPSAWLLHDFVNRTAAEGIPAGQDAKNPVPTDLLSSIQSVANSMVGRSDFSVTTLARACGARGAVLNRRLAAYGTSLSRIVIEAKCDRAKHLLSGSATSVGDIADQLGYSDATAMTRAFKKWTGQTPSDFRAHEVKRHAASVPILDPVECECET</sequence>
<gene>
    <name evidence="5" type="primary">virS_3</name>
    <name evidence="5" type="ORF">RUM8411_04367</name>
</gene>
<dbReference type="Pfam" id="PF12625">
    <property type="entry name" value="Arabinose_bd"/>
    <property type="match status" value="1"/>
</dbReference>
<evidence type="ECO:0000313" key="6">
    <source>
        <dbReference type="Proteomes" id="UP000193778"/>
    </source>
</evidence>
<evidence type="ECO:0000259" key="4">
    <source>
        <dbReference type="PROSITE" id="PS01124"/>
    </source>
</evidence>
<dbReference type="PANTHER" id="PTHR47894:SF1">
    <property type="entry name" value="HTH-TYPE TRANSCRIPTIONAL REGULATOR VQSM"/>
    <property type="match status" value="1"/>
</dbReference>
<name>A0A1X7ADC2_9RHOB</name>
<dbReference type="Pfam" id="PF12833">
    <property type="entry name" value="HTH_18"/>
    <property type="match status" value="1"/>
</dbReference>
<feature type="domain" description="HTH araC/xylS-type" evidence="4">
    <location>
        <begin position="238"/>
        <end position="336"/>
    </location>
</feature>
<protein>
    <submittedName>
        <fullName evidence="5">HTH-type transcriptional regulator VirS</fullName>
    </submittedName>
</protein>
<keyword evidence="6" id="KW-1185">Reference proteome</keyword>
<evidence type="ECO:0000256" key="3">
    <source>
        <dbReference type="ARBA" id="ARBA00023163"/>
    </source>
</evidence>
<organism evidence="5 6">
    <name type="scientific">Ruegeria meonggei</name>
    <dbReference type="NCBI Taxonomy" id="1446476"/>
    <lineage>
        <taxon>Bacteria</taxon>
        <taxon>Pseudomonadati</taxon>
        <taxon>Pseudomonadota</taxon>
        <taxon>Alphaproteobacteria</taxon>
        <taxon>Rhodobacterales</taxon>
        <taxon>Roseobacteraceae</taxon>
        <taxon>Ruegeria</taxon>
    </lineage>
</organism>
<dbReference type="GO" id="GO:0000976">
    <property type="term" value="F:transcription cis-regulatory region binding"/>
    <property type="evidence" value="ECO:0007669"/>
    <property type="project" value="TreeGrafter"/>
</dbReference>
<dbReference type="GO" id="GO:0005829">
    <property type="term" value="C:cytosol"/>
    <property type="evidence" value="ECO:0007669"/>
    <property type="project" value="TreeGrafter"/>
</dbReference>
<proteinExistence type="predicted"/>
<dbReference type="PROSITE" id="PS01124">
    <property type="entry name" value="HTH_ARAC_FAMILY_2"/>
    <property type="match status" value="1"/>
</dbReference>
<evidence type="ECO:0000256" key="1">
    <source>
        <dbReference type="ARBA" id="ARBA00023015"/>
    </source>
</evidence>
<dbReference type="InterPro" id="IPR009057">
    <property type="entry name" value="Homeodomain-like_sf"/>
</dbReference>
<dbReference type="Proteomes" id="UP000193778">
    <property type="component" value="Unassembled WGS sequence"/>
</dbReference>
<dbReference type="GO" id="GO:0003700">
    <property type="term" value="F:DNA-binding transcription factor activity"/>
    <property type="evidence" value="ECO:0007669"/>
    <property type="project" value="InterPro"/>
</dbReference>
<dbReference type="Gene3D" id="1.10.10.60">
    <property type="entry name" value="Homeodomain-like"/>
    <property type="match status" value="1"/>
</dbReference>
<keyword evidence="2" id="KW-0238">DNA-binding</keyword>
<accession>A0A1X7ADC2</accession>